<evidence type="ECO:0000313" key="5">
    <source>
        <dbReference type="Proteomes" id="UP000466966"/>
    </source>
</evidence>
<feature type="domain" description="Nudix hydrolase" evidence="3">
    <location>
        <begin position="31"/>
        <end position="157"/>
    </location>
</feature>
<organism evidence="4 5">
    <name type="scientific">Alteraurantiacibacter buctensis</name>
    <dbReference type="NCBI Taxonomy" id="1503981"/>
    <lineage>
        <taxon>Bacteria</taxon>
        <taxon>Pseudomonadati</taxon>
        <taxon>Pseudomonadota</taxon>
        <taxon>Alphaproteobacteria</taxon>
        <taxon>Sphingomonadales</taxon>
        <taxon>Erythrobacteraceae</taxon>
        <taxon>Alteraurantiacibacter</taxon>
    </lineage>
</organism>
<sequence>MLHLILPAPLHRQAYRVAHRLRSAWLRWSGATIRGCSMVARDGEGRVLLVRHSYGSGLWAFPGGGLGRTEDPLAGAIREFAEELRCTVRDPVHLGKLGEDYHGGNNVAYVFTGLIDGNPRPDMREIVEARFFAVDALPDRCSQTVAPRLELLARFLEQA</sequence>
<protein>
    <submittedName>
        <fullName evidence="4">NUDIX domain-containing protein</fullName>
    </submittedName>
</protein>
<keyword evidence="5" id="KW-1185">Reference proteome</keyword>
<dbReference type="EMBL" id="WTYV01000007">
    <property type="protein sequence ID" value="MXO73140.1"/>
    <property type="molecule type" value="Genomic_DNA"/>
</dbReference>
<evidence type="ECO:0000256" key="1">
    <source>
        <dbReference type="ARBA" id="ARBA00001946"/>
    </source>
</evidence>
<dbReference type="PANTHER" id="PTHR43046:SF16">
    <property type="entry name" value="ADP-RIBOSE PYROPHOSPHATASE YJHB-RELATED"/>
    <property type="match status" value="1"/>
</dbReference>
<dbReference type="InterPro" id="IPR015797">
    <property type="entry name" value="NUDIX_hydrolase-like_dom_sf"/>
</dbReference>
<dbReference type="Proteomes" id="UP000466966">
    <property type="component" value="Unassembled WGS sequence"/>
</dbReference>
<dbReference type="PANTHER" id="PTHR43046">
    <property type="entry name" value="GDP-MANNOSE MANNOSYL HYDROLASE"/>
    <property type="match status" value="1"/>
</dbReference>
<reference evidence="4 5" key="1">
    <citation type="submission" date="2019-12" db="EMBL/GenBank/DDBJ databases">
        <title>Genomic-based taxomic classification of the family Erythrobacteraceae.</title>
        <authorList>
            <person name="Xu L."/>
        </authorList>
    </citation>
    <scope>NUCLEOTIDE SEQUENCE [LARGE SCALE GENOMIC DNA]</scope>
    <source>
        <strain evidence="4 5">M0322</strain>
    </source>
</reference>
<dbReference type="CDD" id="cd02883">
    <property type="entry name" value="NUDIX_Hydrolase"/>
    <property type="match status" value="1"/>
</dbReference>
<dbReference type="Pfam" id="PF00293">
    <property type="entry name" value="NUDIX"/>
    <property type="match status" value="1"/>
</dbReference>
<dbReference type="OrthoDB" id="8480561at2"/>
<evidence type="ECO:0000313" key="4">
    <source>
        <dbReference type="EMBL" id="MXO73140.1"/>
    </source>
</evidence>
<dbReference type="GO" id="GO:0016787">
    <property type="term" value="F:hydrolase activity"/>
    <property type="evidence" value="ECO:0007669"/>
    <property type="project" value="UniProtKB-KW"/>
</dbReference>
<gene>
    <name evidence="4" type="ORF">GRI99_16040</name>
</gene>
<dbReference type="PROSITE" id="PS51462">
    <property type="entry name" value="NUDIX"/>
    <property type="match status" value="1"/>
</dbReference>
<evidence type="ECO:0000256" key="2">
    <source>
        <dbReference type="ARBA" id="ARBA00022801"/>
    </source>
</evidence>
<dbReference type="InterPro" id="IPR000086">
    <property type="entry name" value="NUDIX_hydrolase_dom"/>
</dbReference>
<proteinExistence type="predicted"/>
<accession>A0A844Z1V6</accession>
<evidence type="ECO:0000259" key="3">
    <source>
        <dbReference type="PROSITE" id="PS51462"/>
    </source>
</evidence>
<dbReference type="SUPFAM" id="SSF55811">
    <property type="entry name" value="Nudix"/>
    <property type="match status" value="1"/>
</dbReference>
<comment type="cofactor">
    <cofactor evidence="1">
        <name>Mg(2+)</name>
        <dbReference type="ChEBI" id="CHEBI:18420"/>
    </cofactor>
</comment>
<keyword evidence="2" id="KW-0378">Hydrolase</keyword>
<dbReference type="RefSeq" id="WP_160773063.1">
    <property type="nucleotide sequence ID" value="NZ_WTYV01000007.1"/>
</dbReference>
<dbReference type="Gene3D" id="3.90.79.10">
    <property type="entry name" value="Nucleoside Triphosphate Pyrophosphohydrolase"/>
    <property type="match status" value="1"/>
</dbReference>
<comment type="caution">
    <text evidence="4">The sequence shown here is derived from an EMBL/GenBank/DDBJ whole genome shotgun (WGS) entry which is preliminary data.</text>
</comment>
<dbReference type="AlphaFoldDB" id="A0A844Z1V6"/>
<name>A0A844Z1V6_9SPHN</name>